<organism evidence="1">
    <name type="scientific">bioreactor metagenome</name>
    <dbReference type="NCBI Taxonomy" id="1076179"/>
    <lineage>
        <taxon>unclassified sequences</taxon>
        <taxon>metagenomes</taxon>
        <taxon>ecological metagenomes</taxon>
    </lineage>
</organism>
<protein>
    <recommendedName>
        <fullName evidence="2">Pentapeptide repeat protein MfpA</fullName>
    </recommendedName>
</protein>
<name>A0A645CN48_9ZZZZ</name>
<accession>A0A645CN48</accession>
<sequence>MKIITQKELEKMINHRDNFEQLVLREYIFKQMDLTGWNLSNIDFTLSSFQNVKLNKVDFQNSIVENVLFDGCPLYGANFKNTNMKTASFRYCDMTKCNIQGADLYGAVLEYAKLDGICSNENTRWFRLRCPEFGAFLGYKKCVNDRMVQLLIPSDAKRSSSTLPSCRCSKAKVLTIKSFDFKENFDEAWSLVDENFIYRKGEWVEVKNFNEDRWMDSTTGIHFWMSREEAQAY</sequence>
<dbReference type="InterPro" id="IPR001646">
    <property type="entry name" value="5peptide_repeat"/>
</dbReference>
<dbReference type="InterPro" id="IPR051082">
    <property type="entry name" value="Pentapeptide-BTB/POZ_domain"/>
</dbReference>
<dbReference type="EMBL" id="VSSQ01028563">
    <property type="protein sequence ID" value="MPM78319.1"/>
    <property type="molecule type" value="Genomic_DNA"/>
</dbReference>
<dbReference type="AlphaFoldDB" id="A0A645CN48"/>
<dbReference type="Pfam" id="PF19062">
    <property type="entry name" value="DUF5758"/>
    <property type="match status" value="1"/>
</dbReference>
<reference evidence="1" key="1">
    <citation type="submission" date="2019-08" db="EMBL/GenBank/DDBJ databases">
        <authorList>
            <person name="Kucharzyk K."/>
            <person name="Murdoch R.W."/>
            <person name="Higgins S."/>
            <person name="Loffler F."/>
        </authorList>
    </citation>
    <scope>NUCLEOTIDE SEQUENCE</scope>
</reference>
<dbReference type="PANTHER" id="PTHR14136">
    <property type="entry name" value="BTB_POZ DOMAIN-CONTAINING PROTEIN KCTD9"/>
    <property type="match status" value="1"/>
</dbReference>
<evidence type="ECO:0008006" key="2">
    <source>
        <dbReference type="Google" id="ProtNLM"/>
    </source>
</evidence>
<gene>
    <name evidence="1" type="ORF">SDC9_125330</name>
</gene>
<evidence type="ECO:0000313" key="1">
    <source>
        <dbReference type="EMBL" id="MPM78319.1"/>
    </source>
</evidence>
<proteinExistence type="predicted"/>
<comment type="caution">
    <text evidence="1">The sequence shown here is derived from an EMBL/GenBank/DDBJ whole genome shotgun (WGS) entry which is preliminary data.</text>
</comment>
<dbReference type="InterPro" id="IPR043919">
    <property type="entry name" value="DUF5758"/>
</dbReference>
<dbReference type="Pfam" id="PF13599">
    <property type="entry name" value="Pentapeptide_4"/>
    <property type="match status" value="1"/>
</dbReference>
<dbReference type="SUPFAM" id="SSF141571">
    <property type="entry name" value="Pentapeptide repeat-like"/>
    <property type="match status" value="1"/>
</dbReference>
<dbReference type="PANTHER" id="PTHR14136:SF17">
    <property type="entry name" value="BTB_POZ DOMAIN-CONTAINING PROTEIN KCTD9"/>
    <property type="match status" value="1"/>
</dbReference>
<dbReference type="Gene3D" id="2.160.20.80">
    <property type="entry name" value="E3 ubiquitin-protein ligase SopA"/>
    <property type="match status" value="1"/>
</dbReference>